<sequence>MSASAWLRALKWLVLATFLSSILHYLDNMLFFADYPEPVWINTHMIDLFWVLMTPLAPLGYLWVKWGRYRAGTLLLAVYGLCNMLTLGHYRFAPFTSISTKIHLFILLEALLGGLLVAWVLLPYCRLAIGRP</sequence>
<accession>K2JD18</accession>
<keyword evidence="2" id="KW-1185">Reference proteome</keyword>
<reference evidence="1 2" key="1">
    <citation type="journal article" date="2012" name="J. Bacteriol.">
        <title>Genome Sequence of Gallaecimonas xiamenensis Type Strain 3-C-1.</title>
        <authorList>
            <person name="Lai Q."/>
            <person name="Wang L."/>
            <person name="Wang W."/>
            <person name="Shao Z."/>
        </authorList>
    </citation>
    <scope>NUCLEOTIDE SEQUENCE [LARGE SCALE GENOMIC DNA]</scope>
    <source>
        <strain evidence="1 2">3-C-1</strain>
    </source>
</reference>
<organism evidence="1 2">
    <name type="scientific">Gallaecimonas xiamenensis 3-C-1</name>
    <dbReference type="NCBI Taxonomy" id="745411"/>
    <lineage>
        <taxon>Bacteria</taxon>
        <taxon>Pseudomonadati</taxon>
        <taxon>Pseudomonadota</taxon>
        <taxon>Gammaproteobacteria</taxon>
        <taxon>Enterobacterales</taxon>
        <taxon>Gallaecimonadaceae</taxon>
        <taxon>Gallaecimonas</taxon>
    </lineage>
</organism>
<comment type="caution">
    <text evidence="1">The sequence shown here is derived from an EMBL/GenBank/DDBJ whole genome shotgun (WGS) entry which is preliminary data.</text>
</comment>
<dbReference type="AlphaFoldDB" id="K2JD18"/>
<protein>
    <submittedName>
        <fullName evidence="1">Uncharacterized protein</fullName>
    </submittedName>
</protein>
<dbReference type="EMBL" id="AMRI01000013">
    <property type="protein sequence ID" value="EKE72998.1"/>
    <property type="molecule type" value="Genomic_DNA"/>
</dbReference>
<evidence type="ECO:0000313" key="2">
    <source>
        <dbReference type="Proteomes" id="UP000006755"/>
    </source>
</evidence>
<proteinExistence type="predicted"/>
<dbReference type="eggNOG" id="ENOG50337E7">
    <property type="taxonomic scope" value="Bacteria"/>
</dbReference>
<dbReference type="STRING" id="745411.B3C1_10292"/>
<dbReference type="Proteomes" id="UP000006755">
    <property type="component" value="Unassembled WGS sequence"/>
</dbReference>
<evidence type="ECO:0000313" key="1">
    <source>
        <dbReference type="EMBL" id="EKE72998.1"/>
    </source>
</evidence>
<name>K2JD18_9GAMM</name>
<dbReference type="RefSeq" id="WP_008484676.1">
    <property type="nucleotide sequence ID" value="NZ_AMRI01000013.1"/>
</dbReference>
<gene>
    <name evidence="1" type="ORF">B3C1_10292</name>
</gene>